<proteinExistence type="predicted"/>
<dbReference type="OrthoDB" id="5568133at2"/>
<evidence type="ECO:0000313" key="3">
    <source>
        <dbReference type="Proteomes" id="UP000183104"/>
    </source>
</evidence>
<dbReference type="Pfam" id="PF10604">
    <property type="entry name" value="Polyketide_cyc2"/>
    <property type="match status" value="1"/>
</dbReference>
<protein>
    <submittedName>
        <fullName evidence="2">Polyketide cyclase / dehydrase and lipid transport</fullName>
    </submittedName>
</protein>
<dbReference type="RefSeq" id="WP_054965406.1">
    <property type="nucleotide sequence ID" value="NZ_FMUN01000005.1"/>
</dbReference>
<dbReference type="InterPro" id="IPR019587">
    <property type="entry name" value="Polyketide_cyclase/dehydratase"/>
</dbReference>
<feature type="chain" id="PRO_5010433279" evidence="1">
    <location>
        <begin position="23"/>
        <end position="187"/>
    </location>
</feature>
<accession>A0A0P9CPW9</accession>
<dbReference type="AlphaFoldDB" id="A0A0P9CPW9"/>
<keyword evidence="3" id="KW-1185">Reference proteome</keyword>
<sequence>MGRALGLILLLALLGLVATASAETVRHLDVEQDGRAYTVQFEAVVEAPPDRVFALLTDYDRLEQLNPSIIEAERLGMAGGMERVRTVLESCVAFFCRQMERIEEITTRHQRTIESRVVPEASEVESGSTRWELAAVTEGTRIRFRTRMVPEFWVPPVIGPWAIRSNLESDLRVLIRRLEELGSSTGN</sequence>
<dbReference type="STRING" id="381306.AN478_04425"/>
<name>A0A0P9CPW9_9GAMM</name>
<dbReference type="EMBL" id="FMUN01000005">
    <property type="protein sequence ID" value="SCY36540.1"/>
    <property type="molecule type" value="Genomic_DNA"/>
</dbReference>
<dbReference type="Gene3D" id="3.30.530.20">
    <property type="match status" value="1"/>
</dbReference>
<keyword evidence="1" id="KW-0732">Signal</keyword>
<dbReference type="SUPFAM" id="SSF55961">
    <property type="entry name" value="Bet v1-like"/>
    <property type="match status" value="1"/>
</dbReference>
<evidence type="ECO:0000256" key="1">
    <source>
        <dbReference type="SAM" id="SignalP"/>
    </source>
</evidence>
<dbReference type="Proteomes" id="UP000183104">
    <property type="component" value="Unassembled WGS sequence"/>
</dbReference>
<evidence type="ECO:0000313" key="2">
    <source>
        <dbReference type="EMBL" id="SCY36540.1"/>
    </source>
</evidence>
<dbReference type="InterPro" id="IPR023393">
    <property type="entry name" value="START-like_dom_sf"/>
</dbReference>
<feature type="signal peptide" evidence="1">
    <location>
        <begin position="1"/>
        <end position="22"/>
    </location>
</feature>
<gene>
    <name evidence="2" type="ORF">SAMN05661077_1891</name>
</gene>
<reference evidence="3" key="1">
    <citation type="submission" date="2016-10" db="EMBL/GenBank/DDBJ databases">
        <authorList>
            <person name="Varghese N."/>
        </authorList>
    </citation>
    <scope>NUCLEOTIDE SEQUENCE [LARGE SCALE GENOMIC DNA]</scope>
    <source>
        <strain evidence="3">HL 19</strain>
    </source>
</reference>
<dbReference type="CDD" id="cd07812">
    <property type="entry name" value="SRPBCC"/>
    <property type="match status" value="1"/>
</dbReference>
<organism evidence="2 3">
    <name type="scientific">Thiohalorhabdus denitrificans</name>
    <dbReference type="NCBI Taxonomy" id="381306"/>
    <lineage>
        <taxon>Bacteria</taxon>
        <taxon>Pseudomonadati</taxon>
        <taxon>Pseudomonadota</taxon>
        <taxon>Gammaproteobacteria</taxon>
        <taxon>Thiohalorhabdales</taxon>
        <taxon>Thiohalorhabdaceae</taxon>
        <taxon>Thiohalorhabdus</taxon>
    </lineage>
</organism>